<dbReference type="Gene3D" id="1.25.40.10">
    <property type="entry name" value="Tetratricopeptide repeat domain"/>
    <property type="match status" value="1"/>
</dbReference>
<keyword evidence="2" id="KW-1185">Reference proteome</keyword>
<organism evidence="1 2">
    <name type="scientific">Tilletia walkeri</name>
    <dbReference type="NCBI Taxonomy" id="117179"/>
    <lineage>
        <taxon>Eukaryota</taxon>
        <taxon>Fungi</taxon>
        <taxon>Dikarya</taxon>
        <taxon>Basidiomycota</taxon>
        <taxon>Ustilaginomycotina</taxon>
        <taxon>Exobasidiomycetes</taxon>
        <taxon>Tilletiales</taxon>
        <taxon>Tilletiaceae</taxon>
        <taxon>Tilletia</taxon>
    </lineage>
</organism>
<sequence>MNAEVARHDWMKSHLLEPKAVKGFAFWMLRQPEQALAAFTSAMELIYKRAEESKGGLRRRHYRASEDLRYMLISGWIGGVRAALGDLQGARQDGESAVQEMRRRLKVLAEGNAAEFDGAELEDGEVDDEDRYRPVHESLEPIDRILPHILLILAATLTRLGELKEAMDHVDEVLERSKMYRCRDELTVKTALLLKLRLLQHSSPDDIMLLQQIKTEAEAIPMQGFLVQLRCSKADLPLSPKCSDNYCP</sequence>
<name>A0A8X7N085_9BASI</name>
<accession>A0A8X7N085</accession>
<comment type="caution">
    <text evidence="1">The sequence shown here is derived from an EMBL/GenBank/DDBJ whole genome shotgun (WGS) entry which is preliminary data.</text>
</comment>
<dbReference type="Proteomes" id="UP000078113">
    <property type="component" value="Unassembled WGS sequence"/>
</dbReference>
<reference evidence="1" key="2">
    <citation type="journal article" date="2019" name="IMA Fungus">
        <title>Genome sequencing and comparison of five Tilletia species to identify candidate genes for the detection of regulated species infecting wheat.</title>
        <authorList>
            <person name="Nguyen H.D.T."/>
            <person name="Sultana T."/>
            <person name="Kesanakurti P."/>
            <person name="Hambleton S."/>
        </authorList>
    </citation>
    <scope>NUCLEOTIDE SEQUENCE</scope>
    <source>
        <strain evidence="1">DAOMC 236422</strain>
    </source>
</reference>
<dbReference type="InterPro" id="IPR011990">
    <property type="entry name" value="TPR-like_helical_dom_sf"/>
</dbReference>
<evidence type="ECO:0000313" key="1">
    <source>
        <dbReference type="EMBL" id="KAE8261050.1"/>
    </source>
</evidence>
<reference evidence="1" key="1">
    <citation type="submission" date="2016-04" db="EMBL/GenBank/DDBJ databases">
        <authorList>
            <person name="Nguyen H.D."/>
            <person name="Samba Siva P."/>
            <person name="Cullis J."/>
            <person name="Levesque C.A."/>
            <person name="Hambleton S."/>
        </authorList>
    </citation>
    <scope>NUCLEOTIDE SEQUENCE</scope>
    <source>
        <strain evidence="1">DAOMC 236422</strain>
    </source>
</reference>
<dbReference type="SUPFAM" id="SSF48452">
    <property type="entry name" value="TPR-like"/>
    <property type="match status" value="1"/>
</dbReference>
<protein>
    <submittedName>
        <fullName evidence="1">Uncharacterized protein</fullName>
    </submittedName>
</protein>
<proteinExistence type="predicted"/>
<dbReference type="EMBL" id="LWDG02001079">
    <property type="protein sequence ID" value="KAE8261050.1"/>
    <property type="molecule type" value="Genomic_DNA"/>
</dbReference>
<dbReference type="AlphaFoldDB" id="A0A8X7N085"/>
<gene>
    <name evidence="1" type="ORF">A4X09_0g7720</name>
</gene>
<evidence type="ECO:0000313" key="2">
    <source>
        <dbReference type="Proteomes" id="UP000078113"/>
    </source>
</evidence>